<dbReference type="AlphaFoldDB" id="A0A1G8FHF9"/>
<dbReference type="EMBL" id="FNCV01000014">
    <property type="protein sequence ID" value="SDH81583.1"/>
    <property type="molecule type" value="Genomic_DNA"/>
</dbReference>
<evidence type="ECO:0000256" key="2">
    <source>
        <dbReference type="ARBA" id="ARBA00022801"/>
    </source>
</evidence>
<dbReference type="InterPro" id="IPR056329">
    <property type="entry name" value="CON_HrpB"/>
</dbReference>
<dbReference type="CDD" id="cd17990">
    <property type="entry name" value="DEXHc_HrpB"/>
    <property type="match status" value="1"/>
</dbReference>
<dbReference type="PANTHER" id="PTHR43519:SF1">
    <property type="entry name" value="ATP-DEPENDENT RNA HELICASE HRPB"/>
    <property type="match status" value="1"/>
</dbReference>
<dbReference type="GO" id="GO:0016787">
    <property type="term" value="F:hydrolase activity"/>
    <property type="evidence" value="ECO:0007669"/>
    <property type="project" value="UniProtKB-KW"/>
</dbReference>
<feature type="domain" description="Helicase C-terminal" evidence="7">
    <location>
        <begin position="206"/>
        <end position="376"/>
    </location>
</feature>
<keyword evidence="9" id="KW-1185">Reference proteome</keyword>
<dbReference type="InterPro" id="IPR013689">
    <property type="entry name" value="RNA_helicase_ATP-dep_HrpB_C"/>
</dbReference>
<evidence type="ECO:0000256" key="5">
    <source>
        <dbReference type="SAM" id="MobiDB-lite"/>
    </source>
</evidence>
<dbReference type="PROSITE" id="PS51192">
    <property type="entry name" value="HELICASE_ATP_BIND_1"/>
    <property type="match status" value="1"/>
</dbReference>
<dbReference type="GO" id="GO:0003676">
    <property type="term" value="F:nucleic acid binding"/>
    <property type="evidence" value="ECO:0007669"/>
    <property type="project" value="InterPro"/>
</dbReference>
<dbReference type="PROSITE" id="PS51194">
    <property type="entry name" value="HELICASE_CTER"/>
    <property type="match status" value="1"/>
</dbReference>
<dbReference type="FunFam" id="3.40.50.300:FF:002125">
    <property type="entry name" value="ATP-dependent helicase HrpB"/>
    <property type="match status" value="1"/>
</dbReference>
<dbReference type="InterPro" id="IPR007502">
    <property type="entry name" value="Helicase-assoc_dom"/>
</dbReference>
<dbReference type="NCBIfam" id="TIGR01970">
    <property type="entry name" value="DEAH_box_HrpB"/>
    <property type="match status" value="1"/>
</dbReference>
<dbReference type="SMART" id="SM00847">
    <property type="entry name" value="HA2"/>
    <property type="match status" value="1"/>
</dbReference>
<dbReference type="Pfam" id="PF00270">
    <property type="entry name" value="DEAD"/>
    <property type="match status" value="1"/>
</dbReference>
<keyword evidence="3 8" id="KW-0347">Helicase</keyword>
<protein>
    <submittedName>
        <fullName evidence="8">ATP-dependent helicase HrpB</fullName>
    </submittedName>
</protein>
<keyword evidence="4" id="KW-0067">ATP-binding</keyword>
<dbReference type="GO" id="GO:0005524">
    <property type="term" value="F:ATP binding"/>
    <property type="evidence" value="ECO:0007669"/>
    <property type="project" value="UniProtKB-KW"/>
</dbReference>
<accession>A0A1G8FHF9</accession>
<dbReference type="InterPro" id="IPR010225">
    <property type="entry name" value="HrpB"/>
</dbReference>
<proteinExistence type="predicted"/>
<dbReference type="Pfam" id="PF08482">
    <property type="entry name" value="HrpB_C"/>
    <property type="match status" value="1"/>
</dbReference>
<evidence type="ECO:0000256" key="4">
    <source>
        <dbReference type="ARBA" id="ARBA00022840"/>
    </source>
</evidence>
<evidence type="ECO:0000259" key="6">
    <source>
        <dbReference type="PROSITE" id="PS51192"/>
    </source>
</evidence>
<dbReference type="CDD" id="cd18791">
    <property type="entry name" value="SF2_C_RHA"/>
    <property type="match status" value="1"/>
</dbReference>
<sequence>MPELPPLPVDAALPPLLEALETQGRAVLTAPPGAGKTTKVPLALLDAPWRGEGTILMLEPRRLAARASARRMAALLGETPGETVGWRTRLDRAVGPGTRVEVITEGLLTRRLLADPALPGVAAVILDEFHERSLAADQALALLLEARAVLRPDLRLLVMSATLEAARVAALLDDAPLIDSPGRAFPVETRHLDPGPGRLEPALASAIADLMESEPGSLLAFLPGAAEIRRTEAALTDLAKRRRLPPEVDIRPLYGALSPAAQDAAIAPPPAGRRKIVLATSIAETSLTIEGVRLVVDAGLARRPAFDPASGLTRLVTVPVSRAAADQRRGRAGRTEPGLCLRLWPAARDGARPAFDPPEMAEADLAPLALDLALWGTPAEDLAWLDPPPPGALAAARDLLTELGALDSQGRPTTHGRALGGWPLHPRLAHMVVGAREMNAEGLACLLAALLEERDPPPGGPADITRRLALLRDNHPSAQAIQATARPWLKRLKAKVDWGQMELAGRLLALAYPDRIARRRPGGTDGPARWLLSGGKGARLAEGDPLETHDWLVAANLEGGSGDVRIRLAAPLSRADAEALAPPDETPVIAWDAAKGAVTAHRERRLGAIVLGRRPLPDPDPEAVRAAFLDGLRSAGLKALPWSKSASHLRDRLAFLAAHQPEAGWPDVSDGALLDSLEDWLGPFLPAQARALADLAGLDLAAALKARVGWPLAGDVDAQAPPHVTLPTGREARLDYPPEGPTLAVKLQEMFGAAQGPALLDGRVPVRLALLSPAGRPLQVTTDLAGFWKGSYAQVRGEMRGRYPKHPWPENPATAAPTRRTKGALPRPRPEQS</sequence>
<feature type="region of interest" description="Disordered" evidence="5">
    <location>
        <begin position="802"/>
        <end position="833"/>
    </location>
</feature>
<organism evidence="8 9">
    <name type="scientific">Roseospirillum parvum</name>
    <dbReference type="NCBI Taxonomy" id="83401"/>
    <lineage>
        <taxon>Bacteria</taxon>
        <taxon>Pseudomonadati</taxon>
        <taxon>Pseudomonadota</taxon>
        <taxon>Alphaproteobacteria</taxon>
        <taxon>Rhodospirillales</taxon>
        <taxon>Rhodospirillaceae</taxon>
        <taxon>Roseospirillum</taxon>
    </lineage>
</organism>
<feature type="domain" description="Helicase ATP-binding" evidence="6">
    <location>
        <begin position="17"/>
        <end position="181"/>
    </location>
</feature>
<dbReference type="Pfam" id="PF24473">
    <property type="entry name" value="CON_HrpB"/>
    <property type="match status" value="1"/>
</dbReference>
<dbReference type="Pfam" id="PF00271">
    <property type="entry name" value="Helicase_C"/>
    <property type="match status" value="1"/>
</dbReference>
<keyword evidence="2" id="KW-0378">Hydrolase</keyword>
<evidence type="ECO:0000313" key="9">
    <source>
        <dbReference type="Proteomes" id="UP000217076"/>
    </source>
</evidence>
<dbReference type="InterPro" id="IPR027417">
    <property type="entry name" value="P-loop_NTPase"/>
</dbReference>
<dbReference type="InterPro" id="IPR014001">
    <property type="entry name" value="Helicase_ATP-bd"/>
</dbReference>
<evidence type="ECO:0000256" key="1">
    <source>
        <dbReference type="ARBA" id="ARBA00022741"/>
    </source>
</evidence>
<dbReference type="InterPro" id="IPR011545">
    <property type="entry name" value="DEAD/DEAH_box_helicase_dom"/>
</dbReference>
<gene>
    <name evidence="8" type="ORF">SAMN05421742_11421</name>
</gene>
<dbReference type="SUPFAM" id="SSF52540">
    <property type="entry name" value="P-loop containing nucleoside triphosphate hydrolases"/>
    <property type="match status" value="1"/>
</dbReference>
<dbReference type="Gene3D" id="3.40.50.300">
    <property type="entry name" value="P-loop containing nucleotide triphosphate hydrolases"/>
    <property type="match status" value="2"/>
</dbReference>
<dbReference type="SMART" id="SM00490">
    <property type="entry name" value="HELICc"/>
    <property type="match status" value="1"/>
</dbReference>
<dbReference type="GO" id="GO:0004386">
    <property type="term" value="F:helicase activity"/>
    <property type="evidence" value="ECO:0007669"/>
    <property type="project" value="UniProtKB-KW"/>
</dbReference>
<reference evidence="9" key="1">
    <citation type="submission" date="2016-10" db="EMBL/GenBank/DDBJ databases">
        <authorList>
            <person name="Varghese N."/>
            <person name="Submissions S."/>
        </authorList>
    </citation>
    <scope>NUCLEOTIDE SEQUENCE [LARGE SCALE GENOMIC DNA]</scope>
    <source>
        <strain evidence="9">930I</strain>
    </source>
</reference>
<dbReference type="PANTHER" id="PTHR43519">
    <property type="entry name" value="ATP-DEPENDENT RNA HELICASE HRPB"/>
    <property type="match status" value="1"/>
</dbReference>
<evidence type="ECO:0000256" key="3">
    <source>
        <dbReference type="ARBA" id="ARBA00022806"/>
    </source>
</evidence>
<evidence type="ECO:0000259" key="7">
    <source>
        <dbReference type="PROSITE" id="PS51194"/>
    </source>
</evidence>
<keyword evidence="1" id="KW-0547">Nucleotide-binding</keyword>
<name>A0A1G8FHF9_9PROT</name>
<dbReference type="Gene3D" id="1.20.120.1080">
    <property type="match status" value="1"/>
</dbReference>
<dbReference type="PIRSF" id="PIRSF005496">
    <property type="entry name" value="ATP_hel_hrpB"/>
    <property type="match status" value="1"/>
</dbReference>
<dbReference type="SMART" id="SM00487">
    <property type="entry name" value="DEXDc"/>
    <property type="match status" value="1"/>
</dbReference>
<dbReference type="OrthoDB" id="9805617at2"/>
<dbReference type="InterPro" id="IPR049614">
    <property type="entry name" value="HrpB_DEXH"/>
</dbReference>
<dbReference type="Proteomes" id="UP000217076">
    <property type="component" value="Unassembled WGS sequence"/>
</dbReference>
<dbReference type="STRING" id="83401.SAMN05421742_11421"/>
<dbReference type="RefSeq" id="WP_092621617.1">
    <property type="nucleotide sequence ID" value="NZ_FNCV01000014.1"/>
</dbReference>
<dbReference type="InterPro" id="IPR001650">
    <property type="entry name" value="Helicase_C-like"/>
</dbReference>
<evidence type="ECO:0000313" key="8">
    <source>
        <dbReference type="EMBL" id="SDH81583.1"/>
    </source>
</evidence>